<gene>
    <name evidence="12" type="ordered locus">Dtpsy_3109</name>
</gene>
<keyword evidence="8" id="KW-0326">Glycosidase</keyword>
<evidence type="ECO:0000256" key="6">
    <source>
        <dbReference type="ARBA" id="ARBA00022764"/>
    </source>
</evidence>
<dbReference type="PRINTS" id="PR01002">
    <property type="entry name" value="FLGFLGJ"/>
</dbReference>
<evidence type="ECO:0000256" key="10">
    <source>
        <dbReference type="ARBA" id="ARBA00030835"/>
    </source>
</evidence>
<dbReference type="EMBL" id="CP001392">
    <property type="protein sequence ID" value="ACM34542.1"/>
    <property type="molecule type" value="Genomic_DNA"/>
</dbReference>
<evidence type="ECO:0000256" key="8">
    <source>
        <dbReference type="ARBA" id="ARBA00023295"/>
    </source>
</evidence>
<dbReference type="Proteomes" id="UP000000450">
    <property type="component" value="Chromosome"/>
</dbReference>
<dbReference type="GO" id="GO:0016798">
    <property type="term" value="F:hydrolase activity, acting on glycosyl bonds"/>
    <property type="evidence" value="ECO:0007669"/>
    <property type="project" value="UniProtKB-KW"/>
</dbReference>
<dbReference type="PANTHER" id="PTHR33308:SF9">
    <property type="entry name" value="PEPTIDOGLYCAN HYDROLASE FLGJ"/>
    <property type="match status" value="1"/>
</dbReference>
<keyword evidence="12" id="KW-0969">Cilium</keyword>
<keyword evidence="6" id="KW-0574">Periplasm</keyword>
<keyword evidence="12" id="KW-0282">Flagellum</keyword>
<dbReference type="Gene3D" id="1.10.530.10">
    <property type="match status" value="1"/>
</dbReference>
<comment type="similarity">
    <text evidence="3">In the N-terminal section; belongs to the FlgJ family.</text>
</comment>
<name>A0A9J9UCD4_ACIET</name>
<dbReference type="InterPro" id="IPR013377">
    <property type="entry name" value="FlgJ"/>
</dbReference>
<dbReference type="InterPro" id="IPR019301">
    <property type="entry name" value="Flagellar_prot_FlgJ_N"/>
</dbReference>
<dbReference type="GO" id="GO:0071555">
    <property type="term" value="P:cell wall organization"/>
    <property type="evidence" value="ECO:0007669"/>
    <property type="project" value="UniProtKB-KW"/>
</dbReference>
<comment type="function">
    <text evidence="1">Flagellum-specific muramidase which hydrolyzes the peptidoglycan layer to assemble the rod structure in the periplasmic space.</text>
</comment>
<sequence>MSLSLPNAGATSVRQALAVDGRALNSLKAQASQGDAQATKDATLEAAKQLESLFMRELIKSMREATMKSGLLEGAEGNLASDLFDQQLSVQMAGQPGGLAEAIQRQLSRQLGGDGQTTLVPGSTLSMDVALRKAAPADNPRAASPKGRDDFVQHHRAAAERVARSSGIPASFMLGQAGHETGWGKGEIRHKDGSNSFNLFGIKAGKGWTGKVAEVTTTEYINGAPRKVVAKFRAYDSFEESFRDYARLINDNPRYEKAREKTHSAVAYATELQKAGYATDPQYAAKLSRAIQSTLGVARTPSAPVLAQASGTQA</sequence>
<accession>A0A9J9UCD4</accession>
<keyword evidence="9" id="KW-0961">Cell wall biogenesis/degradation</keyword>
<evidence type="ECO:0000256" key="2">
    <source>
        <dbReference type="ARBA" id="ARBA00004418"/>
    </source>
</evidence>
<dbReference type="GO" id="GO:0071973">
    <property type="term" value="P:bacterial-type flagellum-dependent cell motility"/>
    <property type="evidence" value="ECO:0007669"/>
    <property type="project" value="TreeGrafter"/>
</dbReference>
<dbReference type="InterPro" id="IPR002901">
    <property type="entry name" value="MGlyc_endo_b_GlcNAc-like_dom"/>
</dbReference>
<organism evidence="12 13">
    <name type="scientific">Acidovorax ebreus (strain TPSY)</name>
    <name type="common">Diaphorobacter sp. (strain TPSY)</name>
    <dbReference type="NCBI Taxonomy" id="535289"/>
    <lineage>
        <taxon>Bacteria</taxon>
        <taxon>Pseudomonadati</taxon>
        <taxon>Pseudomonadota</taxon>
        <taxon>Betaproteobacteria</taxon>
        <taxon>Burkholderiales</taxon>
        <taxon>Comamonadaceae</taxon>
        <taxon>Diaphorobacter</taxon>
    </lineage>
</organism>
<evidence type="ECO:0000313" key="13">
    <source>
        <dbReference type="Proteomes" id="UP000000450"/>
    </source>
</evidence>
<keyword evidence="7" id="KW-0378">Hydrolase</keyword>
<evidence type="ECO:0000256" key="7">
    <source>
        <dbReference type="ARBA" id="ARBA00022801"/>
    </source>
</evidence>
<keyword evidence="12" id="KW-0966">Cell projection</keyword>
<keyword evidence="13" id="KW-1185">Reference proteome</keyword>
<dbReference type="FunFam" id="2.10.70.40:FF:000001">
    <property type="entry name" value="Flagellar assembly peptidoglycan hydrolase FlgJ"/>
    <property type="match status" value="1"/>
</dbReference>
<dbReference type="Gene3D" id="2.10.70.40">
    <property type="entry name" value="peptidoglycan hydrolase"/>
    <property type="match status" value="1"/>
</dbReference>
<dbReference type="InterPro" id="IPR051056">
    <property type="entry name" value="Glycosyl_Hydrolase_73"/>
</dbReference>
<dbReference type="RefSeq" id="WP_015914370.1">
    <property type="nucleotide sequence ID" value="NC_011992.1"/>
</dbReference>
<protein>
    <recommendedName>
        <fullName evidence="5">Peptidoglycan hydrolase FlgJ</fullName>
    </recommendedName>
    <alternativeName>
        <fullName evidence="10">Muramidase FlgJ</fullName>
    </alternativeName>
</protein>
<evidence type="ECO:0000256" key="4">
    <source>
        <dbReference type="ARBA" id="ARBA00007974"/>
    </source>
</evidence>
<dbReference type="PANTHER" id="PTHR33308">
    <property type="entry name" value="PEPTIDOGLYCAN HYDROLASE FLGJ"/>
    <property type="match status" value="1"/>
</dbReference>
<comment type="similarity">
    <text evidence="4">In the C-terminal section; belongs to the glycosyl hydrolase 73 family.</text>
</comment>
<dbReference type="NCBIfam" id="TIGR02541">
    <property type="entry name" value="flagell_FlgJ"/>
    <property type="match status" value="1"/>
</dbReference>
<dbReference type="GO" id="GO:0044780">
    <property type="term" value="P:bacterial-type flagellum assembly"/>
    <property type="evidence" value="ECO:0007669"/>
    <property type="project" value="InterPro"/>
</dbReference>
<dbReference type="GO" id="GO:0042597">
    <property type="term" value="C:periplasmic space"/>
    <property type="evidence" value="ECO:0007669"/>
    <property type="project" value="UniProtKB-SubCell"/>
</dbReference>
<proteinExistence type="inferred from homology"/>
<evidence type="ECO:0000256" key="1">
    <source>
        <dbReference type="ARBA" id="ARBA00002954"/>
    </source>
</evidence>
<dbReference type="Pfam" id="PF10135">
    <property type="entry name" value="Rod-binding"/>
    <property type="match status" value="1"/>
</dbReference>
<dbReference type="AlphaFoldDB" id="A0A9J9UCD4"/>
<evidence type="ECO:0000313" key="12">
    <source>
        <dbReference type="EMBL" id="ACM34542.1"/>
    </source>
</evidence>
<evidence type="ECO:0000256" key="9">
    <source>
        <dbReference type="ARBA" id="ARBA00023316"/>
    </source>
</evidence>
<dbReference type="GO" id="GO:0004040">
    <property type="term" value="F:amidase activity"/>
    <property type="evidence" value="ECO:0007669"/>
    <property type="project" value="InterPro"/>
</dbReference>
<evidence type="ECO:0000259" key="11">
    <source>
        <dbReference type="SMART" id="SM00047"/>
    </source>
</evidence>
<evidence type="ECO:0000256" key="5">
    <source>
        <dbReference type="ARBA" id="ARBA00013433"/>
    </source>
</evidence>
<evidence type="ECO:0000256" key="3">
    <source>
        <dbReference type="ARBA" id="ARBA00006880"/>
    </source>
</evidence>
<dbReference type="KEGG" id="dia:Dtpsy_3109"/>
<feature type="domain" description="Mannosyl-glycoprotein endo-beta-N-acetylglucosamidase-like" evidence="11">
    <location>
        <begin position="141"/>
        <end position="302"/>
    </location>
</feature>
<dbReference type="SMART" id="SM00047">
    <property type="entry name" value="LYZ2"/>
    <property type="match status" value="1"/>
</dbReference>
<dbReference type="Pfam" id="PF01832">
    <property type="entry name" value="Glucosaminidase"/>
    <property type="match status" value="1"/>
</dbReference>
<reference evidence="12 13" key="1">
    <citation type="journal article" date="2010" name="J. Bacteriol.">
        <title>Completed genome sequence of the anaerobic iron-oxidizing bacterium Acidovorax ebreus strain TPSY.</title>
        <authorList>
            <person name="Byrne-Bailey K.G."/>
            <person name="Weber K.A."/>
            <person name="Chair A.H."/>
            <person name="Bose S."/>
            <person name="Knox T."/>
            <person name="Spanbauer T.L."/>
            <person name="Chertkov O."/>
            <person name="Coates J.D."/>
        </authorList>
    </citation>
    <scope>NUCLEOTIDE SEQUENCE [LARGE SCALE GENOMIC DNA]</scope>
    <source>
        <strain evidence="12 13">TPSY</strain>
    </source>
</reference>
<comment type="subcellular location">
    <subcellularLocation>
        <location evidence="2">Periplasm</location>
    </subcellularLocation>
</comment>